<dbReference type="AlphaFoldDB" id="A0AB40ALU6"/>
<evidence type="ECO:0000259" key="7">
    <source>
        <dbReference type="PROSITE" id="PS50127"/>
    </source>
</evidence>
<name>A0AB40ALU6_DIOCR</name>
<feature type="domain" description="UBC core" evidence="7">
    <location>
        <begin position="171"/>
        <end position="331"/>
    </location>
</feature>
<feature type="domain" description="UBC core" evidence="7">
    <location>
        <begin position="785"/>
        <end position="945"/>
    </location>
</feature>
<evidence type="ECO:0000256" key="3">
    <source>
        <dbReference type="ARBA" id="ARBA00022741"/>
    </source>
</evidence>
<dbReference type="PANTHER" id="PTHR46116:SF41">
    <property type="entry name" value="UBIQUITIN-CONJUGATING ENZYME E2 25-RELATED"/>
    <property type="match status" value="1"/>
</dbReference>
<reference evidence="9" key="1">
    <citation type="submission" date="2025-08" db="UniProtKB">
        <authorList>
            <consortium name="RefSeq"/>
        </authorList>
    </citation>
    <scope>IDENTIFICATION</scope>
</reference>
<dbReference type="GO" id="GO:0005524">
    <property type="term" value="F:ATP binding"/>
    <property type="evidence" value="ECO:0007669"/>
    <property type="project" value="UniProtKB-KW"/>
</dbReference>
<evidence type="ECO:0000313" key="9">
    <source>
        <dbReference type="RefSeq" id="XP_039115916.1"/>
    </source>
</evidence>
<dbReference type="InterPro" id="IPR000608">
    <property type="entry name" value="UBC"/>
</dbReference>
<evidence type="ECO:0000256" key="6">
    <source>
        <dbReference type="SAM" id="MobiDB-lite"/>
    </source>
</evidence>
<dbReference type="CDD" id="cd23837">
    <property type="entry name" value="UBCc_UBE2O"/>
    <property type="match status" value="2"/>
</dbReference>
<sequence length="1062" mass="118159">MPLRFPSDVSPMPSSISHPSLTLAINADDGQHPFVSSQSSGMSTTSAHNHRTVDTQFSSLSSKKKRRRKRSEMVQKEVIQIESGGESDTDSVVFISANSSDHKKKQPVVYVNDDEEEIKPNLAPESTVPCEQKEVVGEEIDINVKAFKQFDLVCDHSDHYYSKATVVRTRNWAKSIQNEWKVLENNLPETIFVRAFEDRMDILRAVIIGPDETPYHDGLFFFDIQFPANYPQSPPVVYYHSGGLRLNPNLYANGKVCLSLLNTWSGSGCELWKPSKSTMLQVLVSIQALILNSKPYFNEPGFPRLANTKKGQESSIAYNRETFLSSCRTMLYSLRRPPKHFEDFVTEHFRNKGIAILLACKSYMEGALVGCAGKRDESCPPQFKSSLKTLFQDLRKEFMTKGVDCEQVCVAEMNGTDKPLQSALPQLPMAWTAAALPQPSSFMPMPMFPAGPLTDPQTNAPWNFPGFPIAMPPGTSLAPAEMSDFLGVINGAFVYSAARSLLSLSRSRCLSFPWCFFSVLLSILGKKWSETAGDCCSLRRVELEPKQTIGFGLASKSRVFPGSFSDDPDLMEGSASSSSGSSPGQSKRKRNQVPHDVISSDGEDDPDGIVGDNIPDQKNKQPVAYAEDWQNMTKDALTTELIGSSTYKVWKDDVTVPDIPGSSDLDLINFNNSDGYEDDEFDFVEDDNVDFAYENYLTDNDLNSSLAAKLDDLDLPAGVEASVSWLQKHDVRSTRAKKENTDDEIERKYKAFKQFDTVQDSSDHYFACPKSDDGGTSAVKKPPKEWAKRIQSEWKVLEKDLPENIFVRVYEDRMDLLRALIIGPAGTPYHDGLFFFDICFQSNYPHSPPLAHYHSGGLRINPNLYACGKVCLSLLNTWPGSGCEKWNPSSSTMLQVLVSIQALVLNAAPYFNEPGYEQYANSSHGDRLSSSYNEETFLHSCKTMLYTMRRPPLHFDVFVSGYFREKGRAILAACRAYMQGAKVGNPNLDVLPDAPSDTSSPSPELLDVFSEASSASSFKRMLKSIFEELLMEFTVKGADCNEFLVQKATAGLAKGPDTSLKL</sequence>
<accession>A0AB40ALU6</accession>
<protein>
    <recommendedName>
        <fullName evidence="1">E2 ubiquitin-conjugating enzyme</fullName>
        <ecNumber evidence="1">2.3.2.23</ecNumber>
    </recommendedName>
</protein>
<dbReference type="EC" id="2.3.2.23" evidence="1"/>
<evidence type="ECO:0000256" key="4">
    <source>
        <dbReference type="ARBA" id="ARBA00022786"/>
    </source>
</evidence>
<evidence type="ECO:0000256" key="2">
    <source>
        <dbReference type="ARBA" id="ARBA00022679"/>
    </source>
</evidence>
<dbReference type="PANTHER" id="PTHR46116">
    <property type="entry name" value="(E3-INDEPENDENT) E2 UBIQUITIN-CONJUGATING ENZYME"/>
    <property type="match status" value="1"/>
</dbReference>
<keyword evidence="2" id="KW-0808">Transferase</keyword>
<gene>
    <name evidence="9" type="primary">LOC120251467</name>
</gene>
<dbReference type="SMART" id="SM00212">
    <property type="entry name" value="UBCc"/>
    <property type="match status" value="2"/>
</dbReference>
<dbReference type="SUPFAM" id="SSF54495">
    <property type="entry name" value="UBC-like"/>
    <property type="match status" value="2"/>
</dbReference>
<keyword evidence="4" id="KW-0833">Ubl conjugation pathway</keyword>
<evidence type="ECO:0000256" key="1">
    <source>
        <dbReference type="ARBA" id="ARBA00012486"/>
    </source>
</evidence>
<dbReference type="Proteomes" id="UP001515500">
    <property type="component" value="Chromosome 20"/>
</dbReference>
<dbReference type="GeneID" id="120251467"/>
<organism evidence="8 9">
    <name type="scientific">Dioscorea cayennensis subsp. rotundata</name>
    <name type="common">White Guinea yam</name>
    <name type="synonym">Dioscorea rotundata</name>
    <dbReference type="NCBI Taxonomy" id="55577"/>
    <lineage>
        <taxon>Eukaryota</taxon>
        <taxon>Viridiplantae</taxon>
        <taxon>Streptophyta</taxon>
        <taxon>Embryophyta</taxon>
        <taxon>Tracheophyta</taxon>
        <taxon>Spermatophyta</taxon>
        <taxon>Magnoliopsida</taxon>
        <taxon>Liliopsida</taxon>
        <taxon>Dioscoreales</taxon>
        <taxon>Dioscoreaceae</taxon>
        <taxon>Dioscorea</taxon>
    </lineage>
</organism>
<feature type="compositionally biased region" description="Low complexity" evidence="6">
    <location>
        <begin position="573"/>
        <end position="585"/>
    </location>
</feature>
<keyword evidence="8" id="KW-1185">Reference proteome</keyword>
<evidence type="ECO:0000313" key="8">
    <source>
        <dbReference type="Proteomes" id="UP001515500"/>
    </source>
</evidence>
<evidence type="ECO:0000256" key="5">
    <source>
        <dbReference type="ARBA" id="ARBA00022840"/>
    </source>
</evidence>
<dbReference type="Gene3D" id="3.10.110.10">
    <property type="entry name" value="Ubiquitin Conjugating Enzyme"/>
    <property type="match status" value="2"/>
</dbReference>
<dbReference type="GO" id="GO:0061631">
    <property type="term" value="F:ubiquitin conjugating enzyme activity"/>
    <property type="evidence" value="ECO:0007669"/>
    <property type="project" value="UniProtKB-EC"/>
</dbReference>
<dbReference type="PROSITE" id="PS50127">
    <property type="entry name" value="UBC_2"/>
    <property type="match status" value="2"/>
</dbReference>
<feature type="region of interest" description="Disordered" evidence="6">
    <location>
        <begin position="30"/>
        <end position="76"/>
    </location>
</feature>
<dbReference type="RefSeq" id="XP_039115916.1">
    <property type="nucleotide sequence ID" value="XM_039259982.1"/>
</dbReference>
<dbReference type="Pfam" id="PF00179">
    <property type="entry name" value="UQ_con"/>
    <property type="match status" value="2"/>
</dbReference>
<keyword evidence="3" id="KW-0547">Nucleotide-binding</keyword>
<proteinExistence type="predicted"/>
<feature type="region of interest" description="Disordered" evidence="6">
    <location>
        <begin position="570"/>
        <end position="620"/>
    </location>
</feature>
<keyword evidence="5" id="KW-0067">ATP-binding</keyword>
<dbReference type="FunFam" id="3.10.110.10:FF:000028">
    <property type="entry name" value="Probable ubiquitin-conjugating enzyme E2 23"/>
    <property type="match status" value="2"/>
</dbReference>
<dbReference type="InterPro" id="IPR016135">
    <property type="entry name" value="UBQ-conjugating_enzyme/RWD"/>
</dbReference>
<feature type="compositionally biased region" description="Low complexity" evidence="6">
    <location>
        <begin position="36"/>
        <end position="46"/>
    </location>
</feature>